<dbReference type="EMBL" id="LAZR01000344">
    <property type="protein sequence ID" value="KKN73420.1"/>
    <property type="molecule type" value="Genomic_DNA"/>
</dbReference>
<protein>
    <submittedName>
        <fullName evidence="1">Uncharacterized protein</fullName>
    </submittedName>
</protein>
<reference evidence="1" key="1">
    <citation type="journal article" date="2015" name="Nature">
        <title>Complex archaea that bridge the gap between prokaryotes and eukaryotes.</title>
        <authorList>
            <person name="Spang A."/>
            <person name="Saw J.H."/>
            <person name="Jorgensen S.L."/>
            <person name="Zaremba-Niedzwiedzka K."/>
            <person name="Martijn J."/>
            <person name="Lind A.E."/>
            <person name="van Eijk R."/>
            <person name="Schleper C."/>
            <person name="Guy L."/>
            <person name="Ettema T.J."/>
        </authorList>
    </citation>
    <scope>NUCLEOTIDE SEQUENCE</scope>
</reference>
<accession>A0A0F9SWZ4</accession>
<comment type="caution">
    <text evidence="1">The sequence shown here is derived from an EMBL/GenBank/DDBJ whole genome shotgun (WGS) entry which is preliminary data.</text>
</comment>
<evidence type="ECO:0000313" key="1">
    <source>
        <dbReference type="EMBL" id="KKN73420.1"/>
    </source>
</evidence>
<dbReference type="AlphaFoldDB" id="A0A0F9SWZ4"/>
<sequence>MIEGLHFDFDAAELVVHLRTKAGHHYERAEWYSLQVQNLEAGGLKDDLQVTGGSPLANFKERGAKHVERHEFFTLLAEHIVTGEVYRLSERDLTMIELISRHF</sequence>
<gene>
    <name evidence="1" type="ORF">LCGC14_0401230</name>
</gene>
<proteinExistence type="predicted"/>
<name>A0A0F9SWZ4_9ZZZZ</name>
<organism evidence="1">
    <name type="scientific">marine sediment metagenome</name>
    <dbReference type="NCBI Taxonomy" id="412755"/>
    <lineage>
        <taxon>unclassified sequences</taxon>
        <taxon>metagenomes</taxon>
        <taxon>ecological metagenomes</taxon>
    </lineage>
</organism>